<name>A0A7I7LD72_9MYCO</name>
<dbReference type="SUPFAM" id="SSF140459">
    <property type="entry name" value="PE/PPE dimer-like"/>
    <property type="match status" value="1"/>
</dbReference>
<feature type="transmembrane region" description="Helical" evidence="3">
    <location>
        <begin position="198"/>
        <end position="222"/>
    </location>
</feature>
<evidence type="ECO:0000259" key="5">
    <source>
        <dbReference type="Pfam" id="PF18878"/>
    </source>
</evidence>
<keyword evidence="3" id="KW-1133">Transmembrane helix</keyword>
<feature type="region of interest" description="Disordered" evidence="2">
    <location>
        <begin position="427"/>
        <end position="454"/>
    </location>
</feature>
<reference evidence="6 7" key="1">
    <citation type="journal article" date="2019" name="Emerg. Microbes Infect.">
        <title>Comprehensive subspecies identification of 175 nontuberculous mycobacteria species based on 7547 genomic profiles.</title>
        <authorList>
            <person name="Matsumoto Y."/>
            <person name="Kinjo T."/>
            <person name="Motooka D."/>
            <person name="Nabeya D."/>
            <person name="Jung N."/>
            <person name="Uechi K."/>
            <person name="Horii T."/>
            <person name="Iida T."/>
            <person name="Fujita J."/>
            <person name="Nakamura S."/>
        </authorList>
    </citation>
    <scope>NUCLEOTIDE SEQUENCE [LARGE SCALE GENOMIC DNA]</scope>
    <source>
        <strain evidence="6 7">JCM 12657</strain>
    </source>
</reference>
<feature type="compositionally biased region" description="Polar residues" evidence="2">
    <location>
        <begin position="438"/>
        <end position="454"/>
    </location>
</feature>
<keyword evidence="7" id="KW-1185">Reference proteome</keyword>
<gene>
    <name evidence="6" type="primary">PPE46_2</name>
    <name evidence="6" type="ORF">MSHO_33110</name>
</gene>
<dbReference type="RefSeq" id="WP_198913222.1">
    <property type="nucleotide sequence ID" value="NZ_AP022572.1"/>
</dbReference>
<feature type="domain" description="PPE-PPW subfamily C-terminal" evidence="5">
    <location>
        <begin position="392"/>
        <end position="439"/>
    </location>
</feature>
<comment type="similarity">
    <text evidence="1">Belongs to the mycobacterial PPE family.</text>
</comment>
<accession>A0A7I7LD72</accession>
<feature type="transmembrane region" description="Helical" evidence="3">
    <location>
        <begin position="234"/>
        <end position="253"/>
    </location>
</feature>
<evidence type="ECO:0000256" key="3">
    <source>
        <dbReference type="SAM" id="Phobius"/>
    </source>
</evidence>
<dbReference type="InterPro" id="IPR038332">
    <property type="entry name" value="PPE_sf"/>
</dbReference>
<organism evidence="6 7">
    <name type="scientific">Mycobacterium shottsii</name>
    <dbReference type="NCBI Taxonomy" id="133549"/>
    <lineage>
        <taxon>Bacteria</taxon>
        <taxon>Bacillati</taxon>
        <taxon>Actinomycetota</taxon>
        <taxon>Actinomycetes</taxon>
        <taxon>Mycobacteriales</taxon>
        <taxon>Mycobacteriaceae</taxon>
        <taxon>Mycobacterium</taxon>
        <taxon>Mycobacterium ulcerans group</taxon>
    </lineage>
</organism>
<dbReference type="Pfam" id="PF18878">
    <property type="entry name" value="PPE-PPW"/>
    <property type="match status" value="1"/>
</dbReference>
<evidence type="ECO:0000313" key="6">
    <source>
        <dbReference type="EMBL" id="BBX57966.1"/>
    </source>
</evidence>
<dbReference type="AlphaFoldDB" id="A0A7I7LD72"/>
<evidence type="ECO:0000313" key="7">
    <source>
        <dbReference type="Proteomes" id="UP000467164"/>
    </source>
</evidence>
<evidence type="ECO:0000259" key="4">
    <source>
        <dbReference type="Pfam" id="PF00823"/>
    </source>
</evidence>
<dbReference type="InterPro" id="IPR043641">
    <property type="entry name" value="PPE-PPW_C"/>
</dbReference>
<proteinExistence type="inferred from homology"/>
<dbReference type="GO" id="GO:0052572">
    <property type="term" value="P:response to host immune response"/>
    <property type="evidence" value="ECO:0007669"/>
    <property type="project" value="TreeGrafter"/>
</dbReference>
<keyword evidence="3" id="KW-0472">Membrane</keyword>
<dbReference type="EMBL" id="AP022572">
    <property type="protein sequence ID" value="BBX57966.1"/>
    <property type="molecule type" value="Genomic_DNA"/>
</dbReference>
<dbReference type="KEGG" id="msho:MSHO_33110"/>
<dbReference type="InterPro" id="IPR000030">
    <property type="entry name" value="PPE_dom"/>
</dbReference>
<feature type="domain" description="PPE" evidence="4">
    <location>
        <begin position="6"/>
        <end position="168"/>
    </location>
</feature>
<dbReference type="PANTHER" id="PTHR46766">
    <property type="entry name" value="GLUTAMINE-RICH PROTEIN 2"/>
    <property type="match status" value="1"/>
</dbReference>
<sequence length="454" mass="46433">MTASVWMASPPEVHSALLSAGPGPGPLQEAAAAWTALAAEHASVPEELTATLSGVAAAAWQGSSAQSYVDAHVPYLAWLNTTSADYAATPAEHEVAAGAYTSALATMPTLAELAATHTTHTALLATNFFGLNTIPITLNEADYARMWIQAATTMSAYQVISGTTLASMPHTTPAPPVLKAEIGTLAGVLSDALAPAPLFLWETIVAIFTFIVRLIGFIYLFLRDLIALLIAGELLAALMFVIWTVAFVVWALATVVIENIIPIMIALLVAAIAPVPLALAVAASTPFAVATVCALTGTERGLSAAFDIGIAQNLPFLLSLYTQPASVSVPPADAGLATASAKPVAAHTGAKPLWDGSSAVASAGDVPPSVAPEARLVASSTLAHPNTTGSTVACQQDSRAPGFAGTLSGKSHASPAGVTVLESNAFSDSPRLPMLPTSWDTDWTNATSSEPVPA</sequence>
<dbReference type="PANTHER" id="PTHR46766:SF1">
    <property type="entry name" value="GLUTAMINE-RICH PROTEIN 2"/>
    <property type="match status" value="1"/>
</dbReference>
<dbReference type="Pfam" id="PF00823">
    <property type="entry name" value="PPE"/>
    <property type="match status" value="1"/>
</dbReference>
<keyword evidence="3" id="KW-0812">Transmembrane</keyword>
<feature type="transmembrane region" description="Helical" evidence="3">
    <location>
        <begin position="259"/>
        <end position="282"/>
    </location>
</feature>
<evidence type="ECO:0000256" key="2">
    <source>
        <dbReference type="SAM" id="MobiDB-lite"/>
    </source>
</evidence>
<evidence type="ECO:0000256" key="1">
    <source>
        <dbReference type="ARBA" id="ARBA00010652"/>
    </source>
</evidence>
<dbReference type="Proteomes" id="UP000467164">
    <property type="component" value="Chromosome"/>
</dbReference>
<dbReference type="Gene3D" id="1.20.1260.20">
    <property type="entry name" value="PPE superfamily"/>
    <property type="match status" value="1"/>
</dbReference>
<protein>
    <submittedName>
        <fullName evidence="6">Putative PPE family protein PPE46</fullName>
    </submittedName>
</protein>